<evidence type="ECO:0000259" key="6">
    <source>
        <dbReference type="PROSITE" id="PS50089"/>
    </source>
</evidence>
<dbReference type="WBParaSite" id="nRc.2.0.1.t17279-RA">
    <property type="protein sequence ID" value="nRc.2.0.1.t17279-RA"/>
    <property type="gene ID" value="nRc.2.0.1.g17279"/>
</dbReference>
<evidence type="ECO:0000259" key="7">
    <source>
        <dbReference type="PROSITE" id="PS50119"/>
    </source>
</evidence>
<evidence type="ECO:0000313" key="9">
    <source>
        <dbReference type="WBParaSite" id="nRc.2.0.1.t17279-RA"/>
    </source>
</evidence>
<dbReference type="PROSITE" id="PS50119">
    <property type="entry name" value="ZF_BBOX"/>
    <property type="match status" value="1"/>
</dbReference>
<keyword evidence="1" id="KW-0479">Metal-binding</keyword>
<evidence type="ECO:0000313" key="8">
    <source>
        <dbReference type="Proteomes" id="UP000887565"/>
    </source>
</evidence>
<dbReference type="Gene3D" id="3.30.40.10">
    <property type="entry name" value="Zinc/RING finger domain, C3HC4 (zinc finger)"/>
    <property type="match status" value="1"/>
</dbReference>
<proteinExistence type="predicted"/>
<name>A0A915ISV0_ROMCU</name>
<evidence type="ECO:0000256" key="2">
    <source>
        <dbReference type="ARBA" id="ARBA00022771"/>
    </source>
</evidence>
<evidence type="ECO:0000256" key="4">
    <source>
        <dbReference type="PROSITE-ProRule" id="PRU00024"/>
    </source>
</evidence>
<dbReference type="InterPro" id="IPR000315">
    <property type="entry name" value="Znf_B-box"/>
</dbReference>
<keyword evidence="2 4" id="KW-0863">Zinc-finger</keyword>
<dbReference type="InterPro" id="IPR001841">
    <property type="entry name" value="Znf_RING"/>
</dbReference>
<feature type="domain" description="B box-type" evidence="7">
    <location>
        <begin position="79"/>
        <end position="125"/>
    </location>
</feature>
<evidence type="ECO:0000256" key="1">
    <source>
        <dbReference type="ARBA" id="ARBA00022723"/>
    </source>
</evidence>
<feature type="domain" description="RING-type" evidence="6">
    <location>
        <begin position="22"/>
        <end position="62"/>
    </location>
</feature>
<reference evidence="9" key="1">
    <citation type="submission" date="2022-11" db="UniProtKB">
        <authorList>
            <consortium name="WormBaseParasite"/>
        </authorList>
    </citation>
    <scope>IDENTIFICATION</scope>
</reference>
<evidence type="ECO:0000256" key="3">
    <source>
        <dbReference type="ARBA" id="ARBA00022833"/>
    </source>
</evidence>
<accession>A0A915ISV0</accession>
<feature type="compositionally biased region" description="Polar residues" evidence="5">
    <location>
        <begin position="364"/>
        <end position="381"/>
    </location>
</feature>
<protein>
    <submittedName>
        <fullName evidence="9">B box-type domain-containing protein</fullName>
    </submittedName>
</protein>
<dbReference type="Proteomes" id="UP000887565">
    <property type="component" value="Unplaced"/>
</dbReference>
<evidence type="ECO:0000256" key="5">
    <source>
        <dbReference type="SAM" id="MobiDB-lite"/>
    </source>
</evidence>
<dbReference type="InterPro" id="IPR013083">
    <property type="entry name" value="Znf_RING/FYVE/PHD"/>
</dbReference>
<dbReference type="AlphaFoldDB" id="A0A915ISV0"/>
<dbReference type="PROSITE" id="PS50089">
    <property type="entry name" value="ZF_RING_2"/>
    <property type="match status" value="1"/>
</dbReference>
<dbReference type="GO" id="GO:0008270">
    <property type="term" value="F:zinc ion binding"/>
    <property type="evidence" value="ECO:0007669"/>
    <property type="project" value="UniProtKB-KW"/>
</dbReference>
<sequence length="550" mass="62036">MKITGADLDMEEPSPNDRSRQCILCQNSIVNLNSYVLRCLHIACASCIQSSKESSIFCVNCDLSTNIEELKKRLLYLNDESSRCDCNDKDLIVTRCVECEEFLCLACEIAHRRVKLSKNHQLIKIRGSNSLDDFETISFCKTCNQKTEPSCETSMHDIRKFLPVSIEDQYKRHNAIDEEYLRNLLEKNDSCVERIVQCRKEELVIISNQINDAMKADIDSIDSEKTIVHSKNLRNQIIFFSAMPHFADIALPMLNEAQSILSERLDQKYVADAKKSDLNSMKNHIISILNAISVSSSPEYVTSNDFDAVSNEGHSEQGPAEKIIPNSFNTKKNFIASSTCVETMREIPMDVNMTIMKLDYVGPATSTAPEPSDQNQRSSLCGSKKRKRSFHVASGKSTPPLRLKLRLTGIDGLTTENESAQIENHLNHVDANEIPSEEGRIENPEMEPLKEARISEKEKIVNILDVSGGSLNSLIVIDPLMEKENLESRNNHNETKSSTQAQVGNDEDEKEWDSFCSVCGKSDQPLVHCHSAMCLRSFHFDHHVPPVFQE</sequence>
<keyword evidence="8" id="KW-1185">Reference proteome</keyword>
<organism evidence="8 9">
    <name type="scientific">Romanomermis culicivorax</name>
    <name type="common">Nematode worm</name>
    <dbReference type="NCBI Taxonomy" id="13658"/>
    <lineage>
        <taxon>Eukaryota</taxon>
        <taxon>Metazoa</taxon>
        <taxon>Ecdysozoa</taxon>
        <taxon>Nematoda</taxon>
        <taxon>Enoplea</taxon>
        <taxon>Dorylaimia</taxon>
        <taxon>Mermithida</taxon>
        <taxon>Mermithoidea</taxon>
        <taxon>Mermithidae</taxon>
        <taxon>Romanomermis</taxon>
    </lineage>
</organism>
<keyword evidence="3" id="KW-0862">Zinc</keyword>
<feature type="region of interest" description="Disordered" evidence="5">
    <location>
        <begin position="364"/>
        <end position="397"/>
    </location>
</feature>